<protein>
    <submittedName>
        <fullName evidence="2">Uncharacterized protein</fullName>
    </submittedName>
</protein>
<accession>A0A5B7ES87</accession>
<feature type="region of interest" description="Disordered" evidence="1">
    <location>
        <begin position="72"/>
        <end position="92"/>
    </location>
</feature>
<sequence length="193" mass="20729">MLNIRLTCRTHTHCVWRVLYLKPPELVAVSQVSGFARSLLGEVLQRGLPTLKKEVGQVVRGGYESLAMRAGKSRGGQGCESWKSTPGPGGIVAPRRATLSAGEEVSNSQHRMNASPGDLRPKGVRGNTYACLLPDLDSDVPEQSGGERKGRSSAIVTALSLEICALGLFISLDYLLSSRCQHKLNFCPPTIAS</sequence>
<proteinExistence type="predicted"/>
<gene>
    <name evidence="2" type="ORF">E2C01_029566</name>
</gene>
<comment type="caution">
    <text evidence="2">The sequence shown here is derived from an EMBL/GenBank/DDBJ whole genome shotgun (WGS) entry which is preliminary data.</text>
</comment>
<evidence type="ECO:0000256" key="1">
    <source>
        <dbReference type="SAM" id="MobiDB-lite"/>
    </source>
</evidence>
<dbReference type="AlphaFoldDB" id="A0A5B7ES87"/>
<organism evidence="2 3">
    <name type="scientific">Portunus trituberculatus</name>
    <name type="common">Swimming crab</name>
    <name type="synonym">Neptunus trituberculatus</name>
    <dbReference type="NCBI Taxonomy" id="210409"/>
    <lineage>
        <taxon>Eukaryota</taxon>
        <taxon>Metazoa</taxon>
        <taxon>Ecdysozoa</taxon>
        <taxon>Arthropoda</taxon>
        <taxon>Crustacea</taxon>
        <taxon>Multicrustacea</taxon>
        <taxon>Malacostraca</taxon>
        <taxon>Eumalacostraca</taxon>
        <taxon>Eucarida</taxon>
        <taxon>Decapoda</taxon>
        <taxon>Pleocyemata</taxon>
        <taxon>Brachyura</taxon>
        <taxon>Eubrachyura</taxon>
        <taxon>Portunoidea</taxon>
        <taxon>Portunidae</taxon>
        <taxon>Portuninae</taxon>
        <taxon>Portunus</taxon>
    </lineage>
</organism>
<dbReference type="Proteomes" id="UP000324222">
    <property type="component" value="Unassembled WGS sequence"/>
</dbReference>
<keyword evidence="3" id="KW-1185">Reference proteome</keyword>
<evidence type="ECO:0000313" key="3">
    <source>
        <dbReference type="Proteomes" id="UP000324222"/>
    </source>
</evidence>
<dbReference type="EMBL" id="VSRR010003428">
    <property type="protein sequence ID" value="MPC36117.1"/>
    <property type="molecule type" value="Genomic_DNA"/>
</dbReference>
<reference evidence="2 3" key="1">
    <citation type="submission" date="2019-05" db="EMBL/GenBank/DDBJ databases">
        <title>Another draft genome of Portunus trituberculatus and its Hox gene families provides insights of decapod evolution.</title>
        <authorList>
            <person name="Jeong J.-H."/>
            <person name="Song I."/>
            <person name="Kim S."/>
            <person name="Choi T."/>
            <person name="Kim D."/>
            <person name="Ryu S."/>
            <person name="Kim W."/>
        </authorList>
    </citation>
    <scope>NUCLEOTIDE SEQUENCE [LARGE SCALE GENOMIC DNA]</scope>
    <source>
        <tissue evidence="2">Muscle</tissue>
    </source>
</reference>
<evidence type="ECO:0000313" key="2">
    <source>
        <dbReference type="EMBL" id="MPC36117.1"/>
    </source>
</evidence>
<name>A0A5B7ES87_PORTR</name>